<sequence>MPSKGIHAYTYIAVPDCSIELSTPKQQIIHRDLRRFRADGLEVESRNIDSFFDKRGRFTFKVVYQGEVITEQWTTVNAITGDAKDGTLTNIMDSPAILHRDELIICFGFYEAGTGKAQLPNRHQCYITVTPNCSNWMGNLAPPGSAAAHRPFRCFALPSPHDAGMNSMHSTNAVLEHVGGAIVGTLVGERFRKPMAAIANAISGKAIEKIAPHIVHSLAITQKDSLGTMLALGARYFEYRPAHCHEAIIPCGALPDRLYFQHSAIPGMGYEEFLCEVVDFLLAHTEEIVVVQIRWDGVPPECKRPDEGEQKEYIDIAMKRAGDRLCAGTLDDLRNRTTEELRGARKRLIMLVNVRSLSTYTDAGNATLNGDSIVDAFAEMLVAKNHGRGIINIQCQATATNIPEVVVYSVVSAGTSTSCILATKAICDSKTLPWVRDHAAVACGERDLLVLMNDFLDGATVDVAIELSRQRLHC</sequence>
<protein>
    <submittedName>
        <fullName evidence="1">PLC-like phosphodiesterase</fullName>
    </submittedName>
</protein>
<evidence type="ECO:0000313" key="1">
    <source>
        <dbReference type="EMBL" id="TFK95235.1"/>
    </source>
</evidence>
<dbReference type="Proteomes" id="UP000305067">
    <property type="component" value="Unassembled WGS sequence"/>
</dbReference>
<dbReference type="GO" id="GO:0006629">
    <property type="term" value="P:lipid metabolic process"/>
    <property type="evidence" value="ECO:0007669"/>
    <property type="project" value="InterPro"/>
</dbReference>
<dbReference type="AlphaFoldDB" id="A0A5C3PZF1"/>
<proteinExistence type="predicted"/>
<dbReference type="InterPro" id="IPR051057">
    <property type="entry name" value="PI-PLC_domain"/>
</dbReference>
<dbReference type="OrthoDB" id="3237763at2759"/>
<reference evidence="1 2" key="1">
    <citation type="journal article" date="2019" name="Nat. Ecol. Evol.">
        <title>Megaphylogeny resolves global patterns of mushroom evolution.</title>
        <authorList>
            <person name="Varga T."/>
            <person name="Krizsan K."/>
            <person name="Foldi C."/>
            <person name="Dima B."/>
            <person name="Sanchez-Garcia M."/>
            <person name="Sanchez-Ramirez S."/>
            <person name="Szollosi G.J."/>
            <person name="Szarkandi J.G."/>
            <person name="Papp V."/>
            <person name="Albert L."/>
            <person name="Andreopoulos W."/>
            <person name="Angelini C."/>
            <person name="Antonin V."/>
            <person name="Barry K.W."/>
            <person name="Bougher N.L."/>
            <person name="Buchanan P."/>
            <person name="Buyck B."/>
            <person name="Bense V."/>
            <person name="Catcheside P."/>
            <person name="Chovatia M."/>
            <person name="Cooper J."/>
            <person name="Damon W."/>
            <person name="Desjardin D."/>
            <person name="Finy P."/>
            <person name="Geml J."/>
            <person name="Haridas S."/>
            <person name="Hughes K."/>
            <person name="Justo A."/>
            <person name="Karasinski D."/>
            <person name="Kautmanova I."/>
            <person name="Kiss B."/>
            <person name="Kocsube S."/>
            <person name="Kotiranta H."/>
            <person name="LaButti K.M."/>
            <person name="Lechner B.E."/>
            <person name="Liimatainen K."/>
            <person name="Lipzen A."/>
            <person name="Lukacs Z."/>
            <person name="Mihaltcheva S."/>
            <person name="Morgado L.N."/>
            <person name="Niskanen T."/>
            <person name="Noordeloos M.E."/>
            <person name="Ohm R.A."/>
            <person name="Ortiz-Santana B."/>
            <person name="Ovrebo C."/>
            <person name="Racz N."/>
            <person name="Riley R."/>
            <person name="Savchenko A."/>
            <person name="Shiryaev A."/>
            <person name="Soop K."/>
            <person name="Spirin V."/>
            <person name="Szebenyi C."/>
            <person name="Tomsovsky M."/>
            <person name="Tulloss R.E."/>
            <person name="Uehling J."/>
            <person name="Grigoriev I.V."/>
            <person name="Vagvolgyi C."/>
            <person name="Papp T."/>
            <person name="Martin F.M."/>
            <person name="Miettinen O."/>
            <person name="Hibbett D.S."/>
            <person name="Nagy L.G."/>
        </authorList>
    </citation>
    <scope>NUCLEOTIDE SEQUENCE [LARGE SCALE GENOMIC DNA]</scope>
    <source>
        <strain evidence="1 2">CBS 309.79</strain>
    </source>
</reference>
<dbReference type="GO" id="GO:0008081">
    <property type="term" value="F:phosphoric diester hydrolase activity"/>
    <property type="evidence" value="ECO:0007669"/>
    <property type="project" value="InterPro"/>
</dbReference>
<keyword evidence="2" id="KW-1185">Reference proteome</keyword>
<dbReference type="PANTHER" id="PTHR13593:SF146">
    <property type="entry name" value="PLC-LIKE PHOSPHODIESTERASE"/>
    <property type="match status" value="1"/>
</dbReference>
<dbReference type="Gene3D" id="3.20.20.190">
    <property type="entry name" value="Phosphatidylinositol (PI) phosphodiesterase"/>
    <property type="match status" value="1"/>
</dbReference>
<gene>
    <name evidence="1" type="ORF">BDV98DRAFT_598805</name>
</gene>
<organism evidence="1 2">
    <name type="scientific">Pterulicium gracile</name>
    <dbReference type="NCBI Taxonomy" id="1884261"/>
    <lineage>
        <taxon>Eukaryota</taxon>
        <taxon>Fungi</taxon>
        <taxon>Dikarya</taxon>
        <taxon>Basidiomycota</taxon>
        <taxon>Agaricomycotina</taxon>
        <taxon>Agaricomycetes</taxon>
        <taxon>Agaricomycetidae</taxon>
        <taxon>Agaricales</taxon>
        <taxon>Pleurotineae</taxon>
        <taxon>Pterulaceae</taxon>
        <taxon>Pterulicium</taxon>
    </lineage>
</organism>
<dbReference type="SUPFAM" id="SSF51695">
    <property type="entry name" value="PLC-like phosphodiesterases"/>
    <property type="match status" value="1"/>
</dbReference>
<dbReference type="EMBL" id="ML178900">
    <property type="protein sequence ID" value="TFK95235.1"/>
    <property type="molecule type" value="Genomic_DNA"/>
</dbReference>
<accession>A0A5C3PZF1</accession>
<evidence type="ECO:0000313" key="2">
    <source>
        <dbReference type="Proteomes" id="UP000305067"/>
    </source>
</evidence>
<name>A0A5C3PZF1_9AGAR</name>
<dbReference type="PANTHER" id="PTHR13593">
    <property type="match status" value="1"/>
</dbReference>
<dbReference type="InterPro" id="IPR017946">
    <property type="entry name" value="PLC-like_Pdiesterase_TIM-brl"/>
</dbReference>